<dbReference type="Gene3D" id="3.40.50.11600">
    <property type="match status" value="1"/>
</dbReference>
<evidence type="ECO:0000256" key="5">
    <source>
        <dbReference type="ARBA" id="ARBA00023004"/>
    </source>
</evidence>
<feature type="binding site" evidence="8 10">
    <location>
        <position position="18"/>
    </location>
    <ligand>
        <name>[4Fe-4S] cluster</name>
        <dbReference type="ChEBI" id="CHEBI:49883"/>
    </ligand>
</feature>
<evidence type="ECO:0000256" key="1">
    <source>
        <dbReference type="ARBA" id="ARBA00022485"/>
    </source>
</evidence>
<evidence type="ECO:0000256" key="4">
    <source>
        <dbReference type="ARBA" id="ARBA00022723"/>
    </source>
</evidence>
<dbReference type="PROSITE" id="PS51656">
    <property type="entry name" value="4FE4S"/>
    <property type="match status" value="1"/>
</dbReference>
<dbReference type="AlphaFoldDB" id="A0A520KRX5"/>
<keyword evidence="5 8" id="KW-0408">Iron</keyword>
<comment type="cofactor">
    <cofactor evidence="8">
        <name>corrinoid</name>
        <dbReference type="ChEBI" id="CHEBI:33913"/>
    </cofactor>
</comment>
<dbReference type="PIRSF" id="PIRSF000376">
    <property type="entry name" value="AcCoA_decarb_gamma"/>
    <property type="match status" value="1"/>
</dbReference>
<sequence>MKVQSPLEVYNYLPGTNCKECGEETCMAFASKLIDRSKTLDMCKEILDEAYKEEYEKLEDMLSPEIKEIIIGVGDKAVKVGGEDVLYRHQLTFYNQPPFAYDVTDVMSEKEITERVNFVNNYKKFYVGNFLRLDMIAIRSVSDDPEKFKECVKKVKDLTELPIILMSFNPDVLDAGLEIIKDRRPLVYAANEDNWQKVAELIDKYKVPVVLFSPDLDKLSSLAKTFVEMGMDELVLDPGTYPSGKQLMGTFERFIKLRRSAIKDGNKDVAFPLIGIPAISSLISKDKDEFEQAVSESILTILEILKYGDLLVFHNIAPYAILPAIHLRFNIYTDPRSPVQVDAGLFKMGNPDENSPLFLTTNFALTYFTVKSDLESNNIDSYLLVVNTDGIGVEASVAGGQLNTGKIKDAIETTKAKEVIKHNTLVLPGLAARLSGATEDETGMKVLVGPTDSGRIAKWMEDHWESDK</sequence>
<evidence type="ECO:0000256" key="8">
    <source>
        <dbReference type="HAMAP-Rule" id="MF_01136"/>
    </source>
</evidence>
<dbReference type="GO" id="GO:0051539">
    <property type="term" value="F:4 iron, 4 sulfur cluster binding"/>
    <property type="evidence" value="ECO:0007669"/>
    <property type="project" value="UniProtKB-KW"/>
</dbReference>
<dbReference type="InterPro" id="IPR051069">
    <property type="entry name" value="ACDS_complex_subunit"/>
</dbReference>
<dbReference type="GO" id="GO:0032259">
    <property type="term" value="P:methylation"/>
    <property type="evidence" value="ECO:0007669"/>
    <property type="project" value="UniProtKB-KW"/>
</dbReference>
<evidence type="ECO:0000313" key="13">
    <source>
        <dbReference type="Proteomes" id="UP000317158"/>
    </source>
</evidence>
<evidence type="ECO:0000256" key="10">
    <source>
        <dbReference type="PIRSR" id="PIRSR000376-2"/>
    </source>
</evidence>
<feature type="domain" description="4Fe-4S" evidence="11">
    <location>
        <begin position="1"/>
        <end position="60"/>
    </location>
</feature>
<evidence type="ECO:0000313" key="12">
    <source>
        <dbReference type="EMBL" id="RZN64544.1"/>
    </source>
</evidence>
<keyword evidence="6 8" id="KW-0411">Iron-sulfur</keyword>
<dbReference type="PANTHER" id="PTHR36214">
    <property type="match status" value="1"/>
</dbReference>
<keyword evidence="1 8" id="KW-0004">4Fe-4S</keyword>
<keyword evidence="3 8" id="KW-0808">Transferase</keyword>
<dbReference type="GO" id="GO:0008168">
    <property type="term" value="F:methyltransferase activity"/>
    <property type="evidence" value="ECO:0007669"/>
    <property type="project" value="UniProtKB-UniRule"/>
</dbReference>
<feature type="binding site" evidence="8 10">
    <location>
        <position position="21"/>
    </location>
    <ligand>
        <name>[4Fe-4S] cluster</name>
        <dbReference type="ChEBI" id="CHEBI:49883"/>
    </ligand>
</feature>
<dbReference type="Pfam" id="PF03599">
    <property type="entry name" value="CdhD"/>
    <property type="match status" value="1"/>
</dbReference>
<evidence type="ECO:0000256" key="7">
    <source>
        <dbReference type="ARBA" id="ARBA00023285"/>
    </source>
</evidence>
<comment type="catalytic activity">
    <reaction evidence="8">
        <text>5,6,7,8-tetrahydrosarcinapterin + methyl-Co(III)-[corrinoid Fe-S protein] = 5-methyltetrahydrosarcinapterin + Co(I)-[corrinoid Fe-S protein] + H(+)</text>
        <dbReference type="Rhea" id="RHEA:45196"/>
        <dbReference type="Rhea" id="RHEA-COMP:11110"/>
        <dbReference type="Rhea" id="RHEA-COMP:11111"/>
        <dbReference type="ChEBI" id="CHEBI:15378"/>
        <dbReference type="ChEBI" id="CHEBI:59924"/>
        <dbReference type="ChEBI" id="CHEBI:64267"/>
        <dbReference type="ChEBI" id="CHEBI:85033"/>
        <dbReference type="ChEBI" id="CHEBI:85035"/>
        <dbReference type="EC" id="2.1.1.245"/>
    </reaction>
</comment>
<keyword evidence="4 8" id="KW-0479">Metal-binding</keyword>
<comment type="caution">
    <text evidence="12">The sequence shown here is derived from an EMBL/GenBank/DDBJ whole genome shotgun (WGS) entry which is preliminary data.</text>
</comment>
<keyword evidence="2 8" id="KW-0489">Methyltransferase</keyword>
<keyword evidence="7 8" id="KW-0170">Cobalt</keyword>
<proteinExistence type="inferred from homology"/>
<dbReference type="EMBL" id="RXIF01000006">
    <property type="protein sequence ID" value="RZN64544.1"/>
    <property type="molecule type" value="Genomic_DNA"/>
</dbReference>
<dbReference type="SUPFAM" id="SSF51717">
    <property type="entry name" value="Dihydropteroate synthetase-like"/>
    <property type="match status" value="1"/>
</dbReference>
<feature type="binding site" evidence="9">
    <location>
        <position position="453"/>
    </location>
    <ligand>
        <name>5-methoxybenzimidazolylcob(I)amide</name>
        <dbReference type="ChEBI" id="CHEBI:157765"/>
    </ligand>
</feature>
<dbReference type="InterPro" id="IPR007202">
    <property type="entry name" value="4Fe-4S_dom"/>
</dbReference>
<feature type="binding site" evidence="8 10">
    <location>
        <position position="26"/>
    </location>
    <ligand>
        <name>[4Fe-4S] cluster</name>
        <dbReference type="ChEBI" id="CHEBI:49883"/>
    </ligand>
</feature>
<dbReference type="GO" id="GO:0046356">
    <property type="term" value="P:acetyl-CoA catabolic process"/>
    <property type="evidence" value="ECO:0007669"/>
    <property type="project" value="InterPro"/>
</dbReference>
<dbReference type="Pfam" id="PF04060">
    <property type="entry name" value="FeS"/>
    <property type="match status" value="1"/>
</dbReference>
<dbReference type="InterPro" id="IPR016041">
    <property type="entry name" value="Ac-CoA_synth_d_su_TIM-brl"/>
</dbReference>
<dbReference type="Proteomes" id="UP000317158">
    <property type="component" value="Unassembled WGS sequence"/>
</dbReference>
<organism evidence="12 13">
    <name type="scientific">Methanoliparum thermophilum</name>
    <dbReference type="NCBI Taxonomy" id="2491083"/>
    <lineage>
        <taxon>Archaea</taxon>
        <taxon>Methanobacteriati</taxon>
        <taxon>Methanobacteriota</taxon>
        <taxon>Candidatus Methanoliparia</taxon>
        <taxon>Candidatus Methanoliparales</taxon>
        <taxon>Candidatus Methanoliparaceae</taxon>
        <taxon>Candidatus Methanoliparum</taxon>
    </lineage>
</organism>
<evidence type="ECO:0000256" key="3">
    <source>
        <dbReference type="ARBA" id="ARBA00022679"/>
    </source>
</evidence>
<feature type="binding site" evidence="9">
    <location>
        <position position="360"/>
    </location>
    <ligand>
        <name>5-methoxybenzimidazolylcob(I)amide</name>
        <dbReference type="ChEBI" id="CHEBI:157765"/>
    </ligand>
</feature>
<accession>A0A520KRX5</accession>
<dbReference type="InterPro" id="IPR011005">
    <property type="entry name" value="Dihydropteroate_synth-like_sf"/>
</dbReference>
<feature type="binding site" evidence="9">
    <location>
        <position position="366"/>
    </location>
    <ligand>
        <name>5-methoxybenzimidazolylcob(I)amide</name>
        <dbReference type="ChEBI" id="CHEBI:157765"/>
    </ligand>
</feature>
<feature type="binding site" evidence="8 10">
    <location>
        <position position="43"/>
    </location>
    <ligand>
        <name>[4Fe-4S] cluster</name>
        <dbReference type="ChEBI" id="CHEBI:49883"/>
    </ligand>
</feature>
<evidence type="ECO:0000259" key="11">
    <source>
        <dbReference type="PROSITE" id="PS51656"/>
    </source>
</evidence>
<dbReference type="NCBIfam" id="NF003195">
    <property type="entry name" value="PRK04165.1"/>
    <property type="match status" value="1"/>
</dbReference>
<evidence type="ECO:0000256" key="6">
    <source>
        <dbReference type="ARBA" id="ARBA00023014"/>
    </source>
</evidence>
<gene>
    <name evidence="8" type="primary">cdhE</name>
    <name evidence="12" type="ORF">EF806_04175</name>
</gene>
<dbReference type="EC" id="2.1.1.245" evidence="8"/>
<protein>
    <recommendedName>
        <fullName evidence="8">Acetyl-CoA decarbonylase/synthase complex subunit gamma</fullName>
        <shortName evidence="8">ACDS complex subunit gamma</shortName>
        <ecNumber evidence="8">2.1.1.245</ecNumber>
    </recommendedName>
    <alternativeName>
        <fullName evidence="8">5-methyltetrahydrosarcinapterin:corrinoid/iron-sulfur protein Co-methyltransferase</fullName>
    </alternativeName>
    <alternativeName>
        <fullName evidence="8">ACDS complex methyltransferase</fullName>
    </alternativeName>
    <alternativeName>
        <fullName evidence="8">Corrinoid/iron-sulfur component large subunit</fullName>
    </alternativeName>
</protein>
<comment type="subunit">
    <text evidence="8">Heterodimer of delta and gamma chains. The ACDS complex is made up of alpha, epsilon, beta, gamma and delta chains with a probable stoichiometry of (alpha(2)epsilon(2))(4)-beta(8)-(gamma(1)delta(1))(8).</text>
</comment>
<feature type="binding site" evidence="9">
    <location>
        <begin position="390"/>
        <end position="393"/>
    </location>
    <ligand>
        <name>5-methoxybenzimidazolylcob(I)amide</name>
        <dbReference type="ChEBI" id="CHEBI:157765"/>
    </ligand>
</feature>
<dbReference type="InterPro" id="IPR016218">
    <property type="entry name" value="AcylCoA_decarb/synth_gsu"/>
</dbReference>
<evidence type="ECO:0000256" key="9">
    <source>
        <dbReference type="PIRSR" id="PIRSR000376-1"/>
    </source>
</evidence>
<dbReference type="InterPro" id="IPR023427">
    <property type="entry name" value="AcylCoA_decarb/synth_gsu_arc"/>
</dbReference>
<dbReference type="HAMAP" id="MF_01136">
    <property type="entry name" value="CdhE"/>
    <property type="match status" value="1"/>
</dbReference>
<dbReference type="Gene3D" id="3.20.20.20">
    <property type="entry name" value="Dihydropteroate synthase-like"/>
    <property type="match status" value="1"/>
</dbReference>
<name>A0A520KRX5_METT2</name>
<dbReference type="GO" id="GO:0005506">
    <property type="term" value="F:iron ion binding"/>
    <property type="evidence" value="ECO:0007669"/>
    <property type="project" value="UniProtKB-UniRule"/>
</dbReference>
<comment type="function">
    <text evidence="8">Part of a complex that catalyzes the reversible cleavage of acetyl-CoA, allowing autotrophic growth from CO(2).</text>
</comment>
<dbReference type="PANTHER" id="PTHR36214:SF3">
    <property type="entry name" value="ACETYL-COA DECARBONYLASE_SYNTHASE COMPLEX SUBUNIT GAMMA"/>
    <property type="match status" value="1"/>
</dbReference>
<evidence type="ECO:0000256" key="2">
    <source>
        <dbReference type="ARBA" id="ARBA00022603"/>
    </source>
</evidence>
<reference evidence="12 13" key="1">
    <citation type="journal article" date="2019" name="Nat. Microbiol.">
        <title>Wide diversity of methane and short-chain alkane metabolisms in uncultured archaea.</title>
        <authorList>
            <person name="Borrel G."/>
            <person name="Adam P.S."/>
            <person name="McKay L.J."/>
            <person name="Chen L.X."/>
            <person name="Sierra-Garcia I.N."/>
            <person name="Sieber C.M."/>
            <person name="Letourneur Q."/>
            <person name="Ghozlane A."/>
            <person name="Andersen G.L."/>
            <person name="Li W.J."/>
            <person name="Hallam S.J."/>
            <person name="Muyzer G."/>
            <person name="de Oliveira V.M."/>
            <person name="Inskeep W.P."/>
            <person name="Banfield J.F."/>
            <person name="Gribaldo S."/>
        </authorList>
    </citation>
    <scope>NUCLEOTIDE SEQUENCE [LARGE SCALE GENOMIC DNA]</scope>
    <source>
        <strain evidence="12">NM1a</strain>
    </source>
</reference>
<comment type="cofactor">
    <cofactor evidence="8">
        <name>[4Fe-4S] cluster</name>
        <dbReference type="ChEBI" id="CHEBI:49883"/>
    </cofactor>
    <text evidence="8">Binds 1 [4Fe-4S] cluster.</text>
</comment>